<dbReference type="Proteomes" id="UP001054945">
    <property type="component" value="Unassembled WGS sequence"/>
</dbReference>
<comment type="caution">
    <text evidence="1">The sequence shown here is derived from an EMBL/GenBank/DDBJ whole genome shotgun (WGS) entry which is preliminary data.</text>
</comment>
<organism evidence="1 2">
    <name type="scientific">Caerostris extrusa</name>
    <name type="common">Bark spider</name>
    <name type="synonym">Caerostris bankana</name>
    <dbReference type="NCBI Taxonomy" id="172846"/>
    <lineage>
        <taxon>Eukaryota</taxon>
        <taxon>Metazoa</taxon>
        <taxon>Ecdysozoa</taxon>
        <taxon>Arthropoda</taxon>
        <taxon>Chelicerata</taxon>
        <taxon>Arachnida</taxon>
        <taxon>Araneae</taxon>
        <taxon>Araneomorphae</taxon>
        <taxon>Entelegynae</taxon>
        <taxon>Araneoidea</taxon>
        <taxon>Araneidae</taxon>
        <taxon>Caerostris</taxon>
    </lineage>
</organism>
<name>A0AAV4XEK0_CAEEX</name>
<proteinExistence type="predicted"/>
<reference evidence="1 2" key="1">
    <citation type="submission" date="2021-06" db="EMBL/GenBank/DDBJ databases">
        <title>Caerostris extrusa draft genome.</title>
        <authorList>
            <person name="Kono N."/>
            <person name="Arakawa K."/>
        </authorList>
    </citation>
    <scope>NUCLEOTIDE SEQUENCE [LARGE SCALE GENOMIC DNA]</scope>
</reference>
<keyword evidence="2" id="KW-1185">Reference proteome</keyword>
<dbReference type="EMBL" id="BPLR01000287">
    <property type="protein sequence ID" value="GIY93651.1"/>
    <property type="molecule type" value="Genomic_DNA"/>
</dbReference>
<evidence type="ECO:0000313" key="1">
    <source>
        <dbReference type="EMBL" id="GIY93651.1"/>
    </source>
</evidence>
<feature type="non-terminal residue" evidence="1">
    <location>
        <position position="1"/>
    </location>
</feature>
<sequence>SERLIRPIPLKSKIRRTFRHRASSAQSSFGRELYRPSAPFGSELLRQRAPSVESSFGRELYRQRALSAESSVESSAESYRQRALSAESTFGRELYRQRAPSAELYRQRALSAEGFGRELRQRALRQISQRAPSAESSIG</sequence>
<protein>
    <submittedName>
        <fullName evidence="1">Uncharacterized protein</fullName>
    </submittedName>
</protein>
<evidence type="ECO:0000313" key="2">
    <source>
        <dbReference type="Proteomes" id="UP001054945"/>
    </source>
</evidence>
<dbReference type="AlphaFoldDB" id="A0AAV4XEK0"/>
<gene>
    <name evidence="1" type="ORF">CEXT_83971</name>
</gene>
<accession>A0AAV4XEK0</accession>